<keyword evidence="4" id="KW-1185">Reference proteome</keyword>
<gene>
    <name evidence="3" type="ORF">CDO52_03105</name>
</gene>
<dbReference type="EMBL" id="CP022753">
    <property type="protein sequence ID" value="ASU81905.1"/>
    <property type="molecule type" value="Genomic_DNA"/>
</dbReference>
<protein>
    <submittedName>
        <fullName evidence="3">Phage holin family protein</fullName>
    </submittedName>
</protein>
<keyword evidence="2" id="KW-0812">Transmembrane</keyword>
<sequence length="150" mass="16106">MKGATSMPETRSGGQGPEAPNTDERSLGELVSEASGNLSRLMRLELELAKLEIARDARQVAKSSVLFIVAAVMGHMVLILASITAGLALYALGLAPWLAFLIVTAFYVVIAGILIFIGQRKLQRLQGMPRTSSTMATTMAVLRREHPADL</sequence>
<name>A0A223S1A2_9ACTN</name>
<evidence type="ECO:0000313" key="4">
    <source>
        <dbReference type="Proteomes" id="UP000215005"/>
    </source>
</evidence>
<organism evidence="3 4">
    <name type="scientific">Nocardiopsis gilva YIM 90087</name>
    <dbReference type="NCBI Taxonomy" id="1235441"/>
    <lineage>
        <taxon>Bacteria</taxon>
        <taxon>Bacillati</taxon>
        <taxon>Actinomycetota</taxon>
        <taxon>Actinomycetes</taxon>
        <taxon>Streptosporangiales</taxon>
        <taxon>Nocardiopsidaceae</taxon>
        <taxon>Nocardiopsis</taxon>
    </lineage>
</organism>
<proteinExistence type="predicted"/>
<reference evidence="3 4" key="1">
    <citation type="submission" date="2017-08" db="EMBL/GenBank/DDBJ databases">
        <title>The complete genome sequence of Nocardiopsis gilva YIM 90087.</title>
        <authorList>
            <person name="Yin M."/>
            <person name="Tang S."/>
        </authorList>
    </citation>
    <scope>NUCLEOTIDE SEQUENCE [LARGE SCALE GENOMIC DNA]</scope>
    <source>
        <strain evidence="3 4">YIM 90087</strain>
    </source>
</reference>
<dbReference type="Proteomes" id="UP000215005">
    <property type="component" value="Chromosome"/>
</dbReference>
<feature type="transmembrane region" description="Helical" evidence="2">
    <location>
        <begin position="97"/>
        <end position="118"/>
    </location>
</feature>
<dbReference type="Pfam" id="PF07332">
    <property type="entry name" value="Phage_holin_3_6"/>
    <property type="match status" value="1"/>
</dbReference>
<dbReference type="OrthoDB" id="3431700at2"/>
<evidence type="ECO:0000313" key="3">
    <source>
        <dbReference type="EMBL" id="ASU81905.1"/>
    </source>
</evidence>
<keyword evidence="2" id="KW-0472">Membrane</keyword>
<feature type="transmembrane region" description="Helical" evidence="2">
    <location>
        <begin position="65"/>
        <end position="91"/>
    </location>
</feature>
<dbReference type="InterPro" id="IPR009937">
    <property type="entry name" value="Phage_holin_3_6"/>
</dbReference>
<dbReference type="AlphaFoldDB" id="A0A223S1A2"/>
<feature type="region of interest" description="Disordered" evidence="1">
    <location>
        <begin position="1"/>
        <end position="26"/>
    </location>
</feature>
<dbReference type="KEGG" id="ngv:CDO52_03105"/>
<evidence type="ECO:0000256" key="1">
    <source>
        <dbReference type="SAM" id="MobiDB-lite"/>
    </source>
</evidence>
<accession>A0A223S1A2</accession>
<evidence type="ECO:0000256" key="2">
    <source>
        <dbReference type="SAM" id="Phobius"/>
    </source>
</evidence>
<keyword evidence="2" id="KW-1133">Transmembrane helix</keyword>